<dbReference type="GO" id="GO:0005524">
    <property type="term" value="F:ATP binding"/>
    <property type="evidence" value="ECO:0007669"/>
    <property type="project" value="UniProtKB-KW"/>
</dbReference>
<dbReference type="Gene3D" id="3.40.50.300">
    <property type="entry name" value="P-loop containing nucleotide triphosphate hydrolases"/>
    <property type="match status" value="1"/>
</dbReference>
<evidence type="ECO:0000259" key="4">
    <source>
        <dbReference type="PROSITE" id="PS50893"/>
    </source>
</evidence>
<keyword evidence="2" id="KW-0547">Nucleotide-binding</keyword>
<dbReference type="SUPFAM" id="SSF52540">
    <property type="entry name" value="P-loop containing nucleoside triphosphate hydrolases"/>
    <property type="match status" value="1"/>
</dbReference>
<dbReference type="InterPro" id="IPR003439">
    <property type="entry name" value="ABC_transporter-like_ATP-bd"/>
</dbReference>
<dbReference type="PANTHER" id="PTHR42788:SF2">
    <property type="entry name" value="ABC TRANSPORTER ATP-BINDING PROTEIN"/>
    <property type="match status" value="1"/>
</dbReference>
<keyword evidence="3 5" id="KW-0067">ATP-binding</keyword>
<evidence type="ECO:0000256" key="3">
    <source>
        <dbReference type="ARBA" id="ARBA00022840"/>
    </source>
</evidence>
<keyword evidence="1" id="KW-0813">Transport</keyword>
<name>A0ABT7EB23_9FIRM</name>
<dbReference type="RefSeq" id="WP_284133064.1">
    <property type="nucleotide sequence ID" value="NZ_JASKYM010000005.1"/>
</dbReference>
<dbReference type="InterPro" id="IPR017871">
    <property type="entry name" value="ABC_transporter-like_CS"/>
</dbReference>
<gene>
    <name evidence="5" type="ORF">QOZ84_11285</name>
</gene>
<reference evidence="5 6" key="1">
    <citation type="submission" date="2023-05" db="EMBL/GenBank/DDBJ databases">
        <title>Rombocin, a short stable natural nisin variant, displays selective antimicrobial activity against Listeria monocytogenes and employs dual mode of action to kill target bacterial strains.</title>
        <authorList>
            <person name="Wambui J."/>
            <person name="Stephan R."/>
            <person name="Kuipers O.P."/>
        </authorList>
    </citation>
    <scope>NUCLEOTIDE SEQUENCE [LARGE SCALE GENOMIC DNA]</scope>
    <source>
        <strain evidence="5 6">RC002</strain>
    </source>
</reference>
<dbReference type="PROSITE" id="PS50893">
    <property type="entry name" value="ABC_TRANSPORTER_2"/>
    <property type="match status" value="1"/>
</dbReference>
<organism evidence="5 6">
    <name type="scientific">Romboutsia sedimentorum</name>
    <dbReference type="NCBI Taxonomy" id="1368474"/>
    <lineage>
        <taxon>Bacteria</taxon>
        <taxon>Bacillati</taxon>
        <taxon>Bacillota</taxon>
        <taxon>Clostridia</taxon>
        <taxon>Peptostreptococcales</taxon>
        <taxon>Peptostreptococcaceae</taxon>
        <taxon>Romboutsia</taxon>
    </lineage>
</organism>
<evidence type="ECO:0000313" key="6">
    <source>
        <dbReference type="Proteomes" id="UP001301012"/>
    </source>
</evidence>
<dbReference type="Pfam" id="PF00005">
    <property type="entry name" value="ABC_tran"/>
    <property type="match status" value="1"/>
</dbReference>
<dbReference type="PANTHER" id="PTHR42788">
    <property type="entry name" value="TAURINE IMPORT ATP-BINDING PROTEIN-RELATED"/>
    <property type="match status" value="1"/>
</dbReference>
<dbReference type="Proteomes" id="UP001301012">
    <property type="component" value="Unassembled WGS sequence"/>
</dbReference>
<proteinExistence type="predicted"/>
<evidence type="ECO:0000313" key="5">
    <source>
        <dbReference type="EMBL" id="MDK2564134.1"/>
    </source>
</evidence>
<evidence type="ECO:0000256" key="1">
    <source>
        <dbReference type="ARBA" id="ARBA00022448"/>
    </source>
</evidence>
<dbReference type="PROSITE" id="PS00211">
    <property type="entry name" value="ABC_TRANSPORTER_1"/>
    <property type="match status" value="1"/>
</dbReference>
<comment type="caution">
    <text evidence="5">The sequence shown here is derived from an EMBL/GenBank/DDBJ whole genome shotgun (WGS) entry which is preliminary data.</text>
</comment>
<dbReference type="InterPro" id="IPR027417">
    <property type="entry name" value="P-loop_NTPase"/>
</dbReference>
<accession>A0ABT7EB23</accession>
<keyword evidence="6" id="KW-1185">Reference proteome</keyword>
<dbReference type="EMBL" id="JASKYM010000005">
    <property type="protein sequence ID" value="MDK2564134.1"/>
    <property type="molecule type" value="Genomic_DNA"/>
</dbReference>
<dbReference type="InterPro" id="IPR050166">
    <property type="entry name" value="ABC_transporter_ATP-bind"/>
</dbReference>
<dbReference type="InterPro" id="IPR003593">
    <property type="entry name" value="AAA+_ATPase"/>
</dbReference>
<dbReference type="CDD" id="cd03293">
    <property type="entry name" value="ABC_NrtD_SsuB_transporters"/>
    <property type="match status" value="1"/>
</dbReference>
<protein>
    <submittedName>
        <fullName evidence="5">ABC transporter ATP-binding protein</fullName>
    </submittedName>
</protein>
<dbReference type="SMART" id="SM00382">
    <property type="entry name" value="AAA"/>
    <property type="match status" value="1"/>
</dbReference>
<evidence type="ECO:0000256" key="2">
    <source>
        <dbReference type="ARBA" id="ARBA00022741"/>
    </source>
</evidence>
<sequence>MNSCQNRKLKIDIKNVNKSYNEVEVLKNISINVYEGEIVSILGPSGCGKSTIFNIISNLIDYDSGKINIDGKLSYMYQKDLLLPHKNIIDNVSLPLTLIKEKSHKNKFLKKKEARKKVEKYFDIFGLTGYENKYPSELSGGMKQRANFLRTFVNSNDIMLLDEPFGALDSITKASMQKWLLEVKSKVNSTILLITHDIDEAINLSDRIYVISKKPATIKDEFIIDKKYCNDDNLEKIIKLKKDIISLL</sequence>
<feature type="domain" description="ABC transporter" evidence="4">
    <location>
        <begin position="11"/>
        <end position="238"/>
    </location>
</feature>